<evidence type="ECO:0000313" key="2">
    <source>
        <dbReference type="EMBL" id="EFM12081.1"/>
    </source>
</evidence>
<dbReference type="EMBL" id="AEDD01000002">
    <property type="protein sequence ID" value="EFM12081.1"/>
    <property type="molecule type" value="Genomic_DNA"/>
</dbReference>
<keyword evidence="3" id="KW-1185">Reference proteome</keyword>
<dbReference type="RefSeq" id="WP_006036776.1">
    <property type="nucleotide sequence ID" value="NZ_AEDD01000002.1"/>
</dbReference>
<accession>E0I539</accession>
<keyword evidence="1" id="KW-0472">Membrane</keyword>
<evidence type="ECO:0000313" key="3">
    <source>
        <dbReference type="Proteomes" id="UP000005387"/>
    </source>
</evidence>
<dbReference type="OrthoDB" id="2598858at2"/>
<dbReference type="STRING" id="717606.PaecuDRAFT_0761"/>
<proteinExistence type="predicted"/>
<dbReference type="AlphaFoldDB" id="E0I539"/>
<keyword evidence="1" id="KW-0812">Transmembrane</keyword>
<gene>
    <name evidence="2" type="ORF">PaecuDRAFT_0761</name>
</gene>
<organism evidence="2 3">
    <name type="scientific">Paenibacillus curdlanolyticus YK9</name>
    <dbReference type="NCBI Taxonomy" id="717606"/>
    <lineage>
        <taxon>Bacteria</taxon>
        <taxon>Bacillati</taxon>
        <taxon>Bacillota</taxon>
        <taxon>Bacilli</taxon>
        <taxon>Bacillales</taxon>
        <taxon>Paenibacillaceae</taxon>
        <taxon>Paenibacillus</taxon>
    </lineage>
</organism>
<reference evidence="2 3" key="1">
    <citation type="submission" date="2010-07" db="EMBL/GenBank/DDBJ databases">
        <title>The draft genome of Paenibacillus curdlanolyticus YK9.</title>
        <authorList>
            <consortium name="US DOE Joint Genome Institute (JGI-PGF)"/>
            <person name="Lucas S."/>
            <person name="Copeland A."/>
            <person name="Lapidus A."/>
            <person name="Cheng J.-F."/>
            <person name="Bruce D."/>
            <person name="Goodwin L."/>
            <person name="Pitluck S."/>
            <person name="Land M.L."/>
            <person name="Hauser L."/>
            <person name="Chang Y.-J."/>
            <person name="Jeffries C."/>
            <person name="Anderson I.J."/>
            <person name="Johnson E."/>
            <person name="Loganathan U."/>
            <person name="Mulhopadhyay B."/>
            <person name="Kyrpides N."/>
            <person name="Woyke T.J."/>
        </authorList>
    </citation>
    <scope>NUCLEOTIDE SEQUENCE [LARGE SCALE GENOMIC DNA]</scope>
    <source>
        <strain evidence="2 3">YK9</strain>
    </source>
</reference>
<protein>
    <recommendedName>
        <fullName evidence="4">Methyltransferase</fullName>
    </recommendedName>
</protein>
<evidence type="ECO:0008006" key="4">
    <source>
        <dbReference type="Google" id="ProtNLM"/>
    </source>
</evidence>
<evidence type="ECO:0000256" key="1">
    <source>
        <dbReference type="SAM" id="Phobius"/>
    </source>
</evidence>
<name>E0I539_9BACL</name>
<dbReference type="Proteomes" id="UP000005387">
    <property type="component" value="Unassembled WGS sequence"/>
</dbReference>
<feature type="transmembrane region" description="Helical" evidence="1">
    <location>
        <begin position="71"/>
        <end position="87"/>
    </location>
</feature>
<feature type="transmembrane region" description="Helical" evidence="1">
    <location>
        <begin position="43"/>
        <end position="59"/>
    </location>
</feature>
<dbReference type="eggNOG" id="ENOG50337FU">
    <property type="taxonomic scope" value="Bacteria"/>
</dbReference>
<keyword evidence="1" id="KW-1133">Transmembrane helix</keyword>
<sequence length="167" mass="19337">MSRSWERKVRNNMNQLNKQRKKQGIQAVVPNAERSDIYKGRSFIGPILLLLIVAAYALLDGTAQASQSNLYWVTIGCYILLAVVMLIRRPYLKVGQDYVQTRKFTGDRRLRADEMKAINVQDGYIVIERHRGGNWVFARITNRYPTTLMAERLKSFAQQNQVPYNVK</sequence>